<feature type="compositionally biased region" description="Basic and acidic residues" evidence="1">
    <location>
        <begin position="1"/>
        <end position="11"/>
    </location>
</feature>
<evidence type="ECO:0000313" key="2">
    <source>
        <dbReference type="EMBL" id="JAD24387.1"/>
    </source>
</evidence>
<sequence length="38" mass="4293">MLRPPTREGHQGRRRPGLGPPPREGRLRRHDPGLPMAS</sequence>
<reference evidence="2" key="2">
    <citation type="journal article" date="2015" name="Data Brief">
        <title>Shoot transcriptome of the giant reed, Arundo donax.</title>
        <authorList>
            <person name="Barrero R.A."/>
            <person name="Guerrero F.D."/>
            <person name="Moolhuijzen P."/>
            <person name="Goolsby J.A."/>
            <person name="Tidwell J."/>
            <person name="Bellgard S.E."/>
            <person name="Bellgard M.I."/>
        </authorList>
    </citation>
    <scope>NUCLEOTIDE SEQUENCE</scope>
    <source>
        <tissue evidence="2">Shoot tissue taken approximately 20 cm above the soil surface</tissue>
    </source>
</reference>
<name>A0A0A8YNR6_ARUDO</name>
<reference evidence="2" key="1">
    <citation type="submission" date="2014-09" db="EMBL/GenBank/DDBJ databases">
        <authorList>
            <person name="Magalhaes I.L.F."/>
            <person name="Oliveira U."/>
            <person name="Santos F.R."/>
            <person name="Vidigal T.H.D.A."/>
            <person name="Brescovit A.D."/>
            <person name="Santos A.J."/>
        </authorList>
    </citation>
    <scope>NUCLEOTIDE SEQUENCE</scope>
    <source>
        <tissue evidence="2">Shoot tissue taken approximately 20 cm above the soil surface</tissue>
    </source>
</reference>
<evidence type="ECO:0000256" key="1">
    <source>
        <dbReference type="SAM" id="MobiDB-lite"/>
    </source>
</evidence>
<dbReference type="AlphaFoldDB" id="A0A0A8YNR6"/>
<proteinExistence type="predicted"/>
<protein>
    <submittedName>
        <fullName evidence="2">Uncharacterized protein</fullName>
    </submittedName>
</protein>
<dbReference type="EMBL" id="GBRH01273508">
    <property type="protein sequence ID" value="JAD24387.1"/>
    <property type="molecule type" value="Transcribed_RNA"/>
</dbReference>
<accession>A0A0A8YNR6</accession>
<feature type="region of interest" description="Disordered" evidence="1">
    <location>
        <begin position="1"/>
        <end position="38"/>
    </location>
</feature>
<organism evidence="2">
    <name type="scientific">Arundo donax</name>
    <name type="common">Giant reed</name>
    <name type="synonym">Donax arundinaceus</name>
    <dbReference type="NCBI Taxonomy" id="35708"/>
    <lineage>
        <taxon>Eukaryota</taxon>
        <taxon>Viridiplantae</taxon>
        <taxon>Streptophyta</taxon>
        <taxon>Embryophyta</taxon>
        <taxon>Tracheophyta</taxon>
        <taxon>Spermatophyta</taxon>
        <taxon>Magnoliopsida</taxon>
        <taxon>Liliopsida</taxon>
        <taxon>Poales</taxon>
        <taxon>Poaceae</taxon>
        <taxon>PACMAD clade</taxon>
        <taxon>Arundinoideae</taxon>
        <taxon>Arundineae</taxon>
        <taxon>Arundo</taxon>
    </lineage>
</organism>